<feature type="compositionally biased region" description="Basic and acidic residues" evidence="1">
    <location>
        <begin position="920"/>
        <end position="929"/>
    </location>
</feature>
<feature type="region of interest" description="Disordered" evidence="1">
    <location>
        <begin position="171"/>
        <end position="405"/>
    </location>
</feature>
<dbReference type="PROSITE" id="PS50202">
    <property type="entry name" value="MSP"/>
    <property type="match status" value="1"/>
</dbReference>
<feature type="region of interest" description="Disordered" evidence="1">
    <location>
        <begin position="706"/>
        <end position="953"/>
    </location>
</feature>
<dbReference type="Pfam" id="PF00635">
    <property type="entry name" value="Motile_Sperm"/>
    <property type="match status" value="1"/>
</dbReference>
<evidence type="ECO:0000256" key="1">
    <source>
        <dbReference type="SAM" id="MobiDB-lite"/>
    </source>
</evidence>
<dbReference type="SUPFAM" id="SSF49354">
    <property type="entry name" value="PapD-like"/>
    <property type="match status" value="1"/>
</dbReference>
<dbReference type="PANTHER" id="PTHR22947">
    <property type="entry name" value="MAJOR SPERM PROTEIN"/>
    <property type="match status" value="1"/>
</dbReference>
<feature type="compositionally biased region" description="Polar residues" evidence="1">
    <location>
        <begin position="725"/>
        <end position="743"/>
    </location>
</feature>
<dbReference type="InterPro" id="IPR000535">
    <property type="entry name" value="MSP_dom"/>
</dbReference>
<feature type="compositionally biased region" description="Low complexity" evidence="1">
    <location>
        <begin position="844"/>
        <end position="856"/>
    </location>
</feature>
<feature type="compositionally biased region" description="Basic and acidic residues" evidence="1">
    <location>
        <begin position="391"/>
        <end position="404"/>
    </location>
</feature>
<feature type="compositionally biased region" description="Low complexity" evidence="1">
    <location>
        <begin position="821"/>
        <end position="834"/>
    </location>
</feature>
<feature type="compositionally biased region" description="Basic and acidic residues" evidence="1">
    <location>
        <begin position="602"/>
        <end position="612"/>
    </location>
</feature>
<feature type="region of interest" description="Disordered" evidence="1">
    <location>
        <begin position="598"/>
        <end position="630"/>
    </location>
</feature>
<dbReference type="Proteomes" id="UP000887569">
    <property type="component" value="Unplaced"/>
</dbReference>
<reference evidence="4" key="1">
    <citation type="submission" date="2022-11" db="UniProtKB">
        <authorList>
            <consortium name="WormBaseParasite"/>
        </authorList>
    </citation>
    <scope>IDENTIFICATION</scope>
</reference>
<evidence type="ECO:0000313" key="4">
    <source>
        <dbReference type="WBParaSite" id="PgR010_g089_t06"/>
    </source>
</evidence>
<dbReference type="Gene3D" id="2.60.40.10">
    <property type="entry name" value="Immunoglobulins"/>
    <property type="match status" value="1"/>
</dbReference>
<dbReference type="InterPro" id="IPR051774">
    <property type="entry name" value="Sperm-specific_class_P"/>
</dbReference>
<keyword evidence="3" id="KW-1185">Reference proteome</keyword>
<feature type="compositionally biased region" description="Low complexity" evidence="1">
    <location>
        <begin position="318"/>
        <end position="343"/>
    </location>
</feature>
<proteinExistence type="predicted"/>
<dbReference type="InterPro" id="IPR008962">
    <property type="entry name" value="PapD-like_sf"/>
</dbReference>
<feature type="compositionally biased region" description="Acidic residues" evidence="1">
    <location>
        <begin position="778"/>
        <end position="792"/>
    </location>
</feature>
<feature type="domain" description="MSP" evidence="2">
    <location>
        <begin position="1"/>
        <end position="111"/>
    </location>
</feature>
<dbReference type="WBParaSite" id="PgR010_g089_t06">
    <property type="protein sequence ID" value="PgR010_g089_t06"/>
    <property type="gene ID" value="PgR010_g089"/>
</dbReference>
<dbReference type="PANTHER" id="PTHR22947:SF39">
    <property type="entry name" value="MSP DOMAIN-CONTAINING PROTEIN"/>
    <property type="match status" value="1"/>
</dbReference>
<feature type="compositionally biased region" description="Basic and acidic residues" evidence="1">
    <location>
        <begin position="171"/>
        <end position="306"/>
    </location>
</feature>
<feature type="compositionally biased region" description="Basic and acidic residues" evidence="1">
    <location>
        <begin position="760"/>
        <end position="774"/>
    </location>
</feature>
<organism evidence="3 4">
    <name type="scientific">Parascaris univalens</name>
    <name type="common">Nematode worm</name>
    <dbReference type="NCBI Taxonomy" id="6257"/>
    <lineage>
        <taxon>Eukaryota</taxon>
        <taxon>Metazoa</taxon>
        <taxon>Ecdysozoa</taxon>
        <taxon>Nematoda</taxon>
        <taxon>Chromadorea</taxon>
        <taxon>Rhabditida</taxon>
        <taxon>Spirurina</taxon>
        <taxon>Ascaridomorpha</taxon>
        <taxon>Ascaridoidea</taxon>
        <taxon>Ascarididae</taxon>
        <taxon>Parascaris</taxon>
    </lineage>
</organism>
<accession>A0A915AL52</accession>
<dbReference type="InterPro" id="IPR013783">
    <property type="entry name" value="Ig-like_fold"/>
</dbReference>
<name>A0A915AL52_PARUN</name>
<protein>
    <submittedName>
        <fullName evidence="4">MSP domain-containing protein</fullName>
    </submittedName>
</protein>
<dbReference type="AlphaFoldDB" id="A0A915AL52"/>
<evidence type="ECO:0000259" key="2">
    <source>
        <dbReference type="PROSITE" id="PS50202"/>
    </source>
</evidence>
<sequence length="953" mass="101389">MPSRLIIVPARMQVSESGGTTKHRLICVGDKRLAFKVKLKQKYFKYYTVSPVIGFIQPGTTRELVFTRKAGKITHDYLVIQYIVAPPGYDPRQPFIKGSKIGKLKLKISVVEGKPKALPETAANGKFVSEEGQEWSKTVSKQEDERIEAEVLKLYKNPTCFQLVQRKEPEKVKNAEKLRKPEDMKQLKGKRKDIEEKKAAEQEEVAEGRKAAEERKAEEQRKAIEEKKKVEEQKKAAEEKVAEEKRKLEEQKKAAEEKAAEEKRKVEEQKKAAGEKKVEEEEKATAQRKAEERRKVEELKKAEEKKKAKAKKLPSKPSFGTKSSTGSVSTSSRTSQPSSTQKTTKIKRSPVSQVLSKASPRPKASKAVITKEQSAVKETVLVDQKAVQQPKSDEKDKLKSEAEKSVQVATPSAVAAEHIQGVKVNGQPSVDEALRDVLVATVPLQQPGAPPQAITVHVHLDGLQLLGLKALQAAQAQRARETADGVVAGDTSKPVQIATTAGGGVTTTPPPVSTTATTGVQETAGAVVVGDTSRPTQVATSVDGNVITTPPPVATAVTTGAQDSAITATPAVIESQMLATGATTTSATETPQQVLKQQVEVPGKRESDKANEQRPAGEIVSGSETKGEEKVEIIPTSAVAPLESRLDAEQAGVKATSQGERGITAAASGEAGRGITEQVVGTQSTGDHGAHPLAGAEVGAASKDFVKGKEEVGGGAPSVPVVTPVTGQTAPPQQEATGKQQQPVGDAQISGAVKGIPEQRAAKPEEPGRQREGMEAAASEEEESDNDEEIEEVTFCAPVGRAMKSVRAIKPKLEKEKKSGTKATSATSTTSQGSRVSTAKPTSSDESSAKPASSSALNEGVNTSGVKDKKVDYGGVDEQEYNYGGNEGGMPSEHYLFPSENAAPQKKETNSQDVNIPSKSDGELDKNGPDESPGGESGTDAPAVEAALNSVYL</sequence>
<evidence type="ECO:0000313" key="3">
    <source>
        <dbReference type="Proteomes" id="UP000887569"/>
    </source>
</evidence>